<dbReference type="RefSeq" id="XP_001437097.1">
    <property type="nucleotide sequence ID" value="XM_001437060.1"/>
</dbReference>
<sequence>MFSIQKFIIQILFGYCLTEQKVYRFLSTTAILNALKQPAELNILHYINKSLMKILQLQQSWKQLRILLIPYYRVQHKLKIQDDQNYIGHIFVNDFNRLKTCSFAIQNSRNYLQQKSNSFELSSLDINQSIPIPYLEIKIIQNYHICKTF</sequence>
<protein>
    <recommendedName>
        <fullName evidence="3">Transmembrane protein</fullName>
    </recommendedName>
</protein>
<dbReference type="InParanoid" id="A0CFY3"/>
<accession>A0CFY3</accession>
<organism evidence="1 2">
    <name type="scientific">Paramecium tetraurelia</name>
    <dbReference type="NCBI Taxonomy" id="5888"/>
    <lineage>
        <taxon>Eukaryota</taxon>
        <taxon>Sar</taxon>
        <taxon>Alveolata</taxon>
        <taxon>Ciliophora</taxon>
        <taxon>Intramacronucleata</taxon>
        <taxon>Oligohymenophorea</taxon>
        <taxon>Peniculida</taxon>
        <taxon>Parameciidae</taxon>
        <taxon>Paramecium</taxon>
    </lineage>
</organism>
<proteinExistence type="predicted"/>
<dbReference type="AlphaFoldDB" id="A0CFY3"/>
<evidence type="ECO:0000313" key="1">
    <source>
        <dbReference type="EMBL" id="CAK69700.1"/>
    </source>
</evidence>
<dbReference type="EMBL" id="CT868071">
    <property type="protein sequence ID" value="CAK69700.1"/>
    <property type="molecule type" value="Genomic_DNA"/>
</dbReference>
<dbReference type="GeneID" id="5022882"/>
<gene>
    <name evidence="1" type="ORF">GSPATT00038142001</name>
</gene>
<dbReference type="HOGENOM" id="CLU_1753237_0_0_1"/>
<evidence type="ECO:0008006" key="3">
    <source>
        <dbReference type="Google" id="ProtNLM"/>
    </source>
</evidence>
<dbReference type="KEGG" id="ptm:GSPATT00038142001"/>
<dbReference type="Proteomes" id="UP000000600">
    <property type="component" value="Unassembled WGS sequence"/>
</dbReference>
<name>A0CFY3_PARTE</name>
<keyword evidence="2" id="KW-1185">Reference proteome</keyword>
<reference evidence="1 2" key="1">
    <citation type="journal article" date="2006" name="Nature">
        <title>Global trends of whole-genome duplications revealed by the ciliate Paramecium tetraurelia.</title>
        <authorList>
            <consortium name="Genoscope"/>
            <person name="Aury J.-M."/>
            <person name="Jaillon O."/>
            <person name="Duret L."/>
            <person name="Noel B."/>
            <person name="Jubin C."/>
            <person name="Porcel B.M."/>
            <person name="Segurens B."/>
            <person name="Daubin V."/>
            <person name="Anthouard V."/>
            <person name="Aiach N."/>
            <person name="Arnaiz O."/>
            <person name="Billaut A."/>
            <person name="Beisson J."/>
            <person name="Blanc I."/>
            <person name="Bouhouche K."/>
            <person name="Camara F."/>
            <person name="Duharcourt S."/>
            <person name="Guigo R."/>
            <person name="Gogendeau D."/>
            <person name="Katinka M."/>
            <person name="Keller A.-M."/>
            <person name="Kissmehl R."/>
            <person name="Klotz C."/>
            <person name="Koll F."/>
            <person name="Le Moue A."/>
            <person name="Lepere C."/>
            <person name="Malinsky S."/>
            <person name="Nowacki M."/>
            <person name="Nowak J.K."/>
            <person name="Plattner H."/>
            <person name="Poulain J."/>
            <person name="Ruiz F."/>
            <person name="Serrano V."/>
            <person name="Zagulski M."/>
            <person name="Dessen P."/>
            <person name="Betermier M."/>
            <person name="Weissenbach J."/>
            <person name="Scarpelli C."/>
            <person name="Schachter V."/>
            <person name="Sperling L."/>
            <person name="Meyer E."/>
            <person name="Cohen J."/>
            <person name="Wincker P."/>
        </authorList>
    </citation>
    <scope>NUCLEOTIDE SEQUENCE [LARGE SCALE GENOMIC DNA]</scope>
    <source>
        <strain evidence="1 2">Stock d4-2</strain>
    </source>
</reference>
<evidence type="ECO:0000313" key="2">
    <source>
        <dbReference type="Proteomes" id="UP000000600"/>
    </source>
</evidence>